<feature type="region of interest" description="Disordered" evidence="1">
    <location>
        <begin position="1"/>
        <end position="50"/>
    </location>
</feature>
<evidence type="ECO:0000313" key="2">
    <source>
        <dbReference type="EMBL" id="KAH9812982.1"/>
    </source>
</evidence>
<feature type="compositionally biased region" description="Basic and acidic residues" evidence="1">
    <location>
        <begin position="210"/>
        <end position="222"/>
    </location>
</feature>
<keyword evidence="3" id="KW-1185">Reference proteome</keyword>
<feature type="compositionally biased region" description="Polar residues" evidence="1">
    <location>
        <begin position="1"/>
        <end position="15"/>
    </location>
</feature>
<dbReference type="OrthoDB" id="2951834at2759"/>
<evidence type="ECO:0000313" key="3">
    <source>
        <dbReference type="Proteomes" id="UP001138500"/>
    </source>
</evidence>
<dbReference type="PANTHER" id="PTHR42085">
    <property type="entry name" value="F-BOX DOMAIN-CONTAINING PROTEIN"/>
    <property type="match status" value="1"/>
</dbReference>
<dbReference type="PANTHER" id="PTHR42085:SF7">
    <property type="entry name" value="F-BOX DOMAIN-CONTAINING PROTEIN"/>
    <property type="match status" value="1"/>
</dbReference>
<sequence>MVDEATTSIAGSSGQSYGGETHDVEMSDGRQESVADTWQSRGSNNGQCPILDGDSKPFNLMLLPAEIRNEIYRACLTRPYNVLLSKREPPPAPETRWAENEEGGLASDAQGSENEDVEEAGASVSRAFPAPSRLAPNIVSHQASVDSAQAQTPVPFLWTSRAGRLNRYLTSSSPFAGSASFGRGAQSSSSRSTGTASRSVAARPVRVMPRKTETPKKPRPQDADPLLVNILRCNKQIYQEARAILYSENCFTLDLDNALPTLAALHQRSRRQIKHVEVEIPSYNEILERFQETVRLSLRYCWGLRKFVIHMPFTLPGADGSGTTGNTTVYANGFDILRWLPKQCEVVLQGIVASEIGAVVAKNANLAKTLDEVRIAEWQFCAPSWYSAAV</sequence>
<protein>
    <recommendedName>
        <fullName evidence="4">F-box domain-containing protein</fullName>
    </recommendedName>
</protein>
<comment type="caution">
    <text evidence="2">The sequence shown here is derived from an EMBL/GenBank/DDBJ whole genome shotgun (WGS) entry which is preliminary data.</text>
</comment>
<accession>A0A9W7VYB1</accession>
<dbReference type="EMBL" id="RIBY02002445">
    <property type="protein sequence ID" value="KAH9812982.1"/>
    <property type="molecule type" value="Genomic_DNA"/>
</dbReference>
<gene>
    <name evidence="2" type="ORF">Tdes44962_MAKER05749</name>
</gene>
<evidence type="ECO:0008006" key="4">
    <source>
        <dbReference type="Google" id="ProtNLM"/>
    </source>
</evidence>
<reference evidence="2 3" key="1">
    <citation type="journal article" date="2018" name="IMA Fungus">
        <title>IMA Genome-F 10: Nine draft genome sequences of Claviceps purpurea s.lat., including C. arundinis, C. humidiphila, and C. cf. spartinae, pseudomolecules for the pitch canker pathogen Fusarium circinatum, draft genome of Davidsoniella eucalypti, Grosmannia galeiformis, Quambalaria eucalypti, and Teratosphaeria destructans.</title>
        <authorList>
            <person name="Wingfield B.D."/>
            <person name="Liu M."/>
            <person name="Nguyen H.D."/>
            <person name="Lane F.A."/>
            <person name="Morgan S.W."/>
            <person name="De Vos L."/>
            <person name="Wilken P.M."/>
            <person name="Duong T.A."/>
            <person name="Aylward J."/>
            <person name="Coetzee M.P."/>
            <person name="Dadej K."/>
            <person name="De Beer Z.W."/>
            <person name="Findlay W."/>
            <person name="Havenga M."/>
            <person name="Kolarik M."/>
            <person name="Menzies J.G."/>
            <person name="Naidoo K."/>
            <person name="Pochopski O."/>
            <person name="Shoukouhi P."/>
            <person name="Santana Q.C."/>
            <person name="Seifert K.A."/>
            <person name="Soal N."/>
            <person name="Steenkamp E.T."/>
            <person name="Tatham C.T."/>
            <person name="van der Nest M.A."/>
            <person name="Wingfield M.J."/>
        </authorList>
    </citation>
    <scope>NUCLEOTIDE SEQUENCE [LARGE SCALE GENOMIC DNA]</scope>
    <source>
        <strain evidence="2">CMW44962</strain>
    </source>
</reference>
<evidence type="ECO:0000256" key="1">
    <source>
        <dbReference type="SAM" id="MobiDB-lite"/>
    </source>
</evidence>
<dbReference type="AlphaFoldDB" id="A0A9W7VYB1"/>
<feature type="compositionally biased region" description="Basic and acidic residues" evidence="1">
    <location>
        <begin position="20"/>
        <end position="33"/>
    </location>
</feature>
<proteinExistence type="predicted"/>
<name>A0A9W7VYB1_9PEZI</name>
<dbReference type="Proteomes" id="UP001138500">
    <property type="component" value="Unassembled WGS sequence"/>
</dbReference>
<feature type="compositionally biased region" description="Polar residues" evidence="1">
    <location>
        <begin position="34"/>
        <end position="47"/>
    </location>
</feature>
<feature type="region of interest" description="Disordered" evidence="1">
    <location>
        <begin position="179"/>
        <end position="223"/>
    </location>
</feature>
<dbReference type="InterPro" id="IPR038883">
    <property type="entry name" value="AN11006-like"/>
</dbReference>
<reference evidence="2 3" key="2">
    <citation type="journal article" date="2021" name="Curr. Genet.">
        <title>Genetic response to nitrogen starvation in the aggressive Eucalyptus foliar pathogen Teratosphaeria destructans.</title>
        <authorList>
            <person name="Havenga M."/>
            <person name="Wingfield B.D."/>
            <person name="Wingfield M.J."/>
            <person name="Dreyer L.L."/>
            <person name="Roets F."/>
            <person name="Aylward J."/>
        </authorList>
    </citation>
    <scope>NUCLEOTIDE SEQUENCE [LARGE SCALE GENOMIC DNA]</scope>
    <source>
        <strain evidence="2">CMW44962</strain>
    </source>
</reference>
<organism evidence="2 3">
    <name type="scientific">Teratosphaeria destructans</name>
    <dbReference type="NCBI Taxonomy" id="418781"/>
    <lineage>
        <taxon>Eukaryota</taxon>
        <taxon>Fungi</taxon>
        <taxon>Dikarya</taxon>
        <taxon>Ascomycota</taxon>
        <taxon>Pezizomycotina</taxon>
        <taxon>Dothideomycetes</taxon>
        <taxon>Dothideomycetidae</taxon>
        <taxon>Mycosphaerellales</taxon>
        <taxon>Teratosphaeriaceae</taxon>
        <taxon>Teratosphaeria</taxon>
    </lineage>
</organism>
<feature type="compositionally biased region" description="Low complexity" evidence="1">
    <location>
        <begin position="179"/>
        <end position="203"/>
    </location>
</feature>
<feature type="region of interest" description="Disordered" evidence="1">
    <location>
        <begin position="85"/>
        <end position="122"/>
    </location>
</feature>